<sequence length="226" mass="25937">MNDTIVTAITKAKNRQSLFHFTRAGNLPAIAHFDALLSSSQANRGTSGERRLKPVNVNYNGQSIIVNTHLRIPGSMIDPATTLEQFRACLDRHVFFWPTLKDCQKMMDTYARREPDERFAVLEFDAYALMAGHYSAVRLSKYDSGSSPRYPNLCSYRKSPAMFLPLDRFQSVLNNLVPGKPSEIREVLIEDRVMNVSEYLKAVYVDQVEDVPERWMELTRKLEELQ</sequence>
<organism evidence="1 2">
    <name type="scientific">Paenibacillus sepulcri</name>
    <dbReference type="NCBI Taxonomy" id="359917"/>
    <lineage>
        <taxon>Bacteria</taxon>
        <taxon>Bacillati</taxon>
        <taxon>Bacillota</taxon>
        <taxon>Bacilli</taxon>
        <taxon>Bacillales</taxon>
        <taxon>Paenibacillaceae</taxon>
        <taxon>Paenibacillus</taxon>
    </lineage>
</organism>
<dbReference type="InterPro" id="IPR054271">
    <property type="entry name" value="DUF7002"/>
</dbReference>
<keyword evidence="2" id="KW-1185">Reference proteome</keyword>
<dbReference type="Pfam" id="PF22531">
    <property type="entry name" value="DUF7002"/>
    <property type="match status" value="1"/>
</dbReference>
<dbReference type="EMBL" id="JAHZIK010000523">
    <property type="protein sequence ID" value="MBW7456215.1"/>
    <property type="molecule type" value="Genomic_DNA"/>
</dbReference>
<evidence type="ECO:0000313" key="1">
    <source>
        <dbReference type="EMBL" id="MBW7456215.1"/>
    </source>
</evidence>
<name>A0ABS7C637_9BACL</name>
<comment type="caution">
    <text evidence="1">The sequence shown here is derived from an EMBL/GenBank/DDBJ whole genome shotgun (WGS) entry which is preliminary data.</text>
</comment>
<reference evidence="1 2" key="1">
    <citation type="submission" date="2021-07" db="EMBL/GenBank/DDBJ databases">
        <title>Paenibacillus radiodurans sp. nov., isolated from the southeastern edge of Tengger Desert.</title>
        <authorList>
            <person name="Zhang G."/>
        </authorList>
    </citation>
    <scope>NUCLEOTIDE SEQUENCE [LARGE SCALE GENOMIC DNA]</scope>
    <source>
        <strain evidence="1 2">CCM 7311</strain>
    </source>
</reference>
<gene>
    <name evidence="1" type="ORF">K0U00_19470</name>
</gene>
<protein>
    <recommendedName>
        <fullName evidence="3">DUF4433 domain-containing protein</fullName>
    </recommendedName>
</protein>
<dbReference type="RefSeq" id="WP_210040466.1">
    <property type="nucleotide sequence ID" value="NZ_JBHLVU010000021.1"/>
</dbReference>
<proteinExistence type="predicted"/>
<dbReference type="Proteomes" id="UP001519887">
    <property type="component" value="Unassembled WGS sequence"/>
</dbReference>
<accession>A0ABS7C637</accession>
<evidence type="ECO:0000313" key="2">
    <source>
        <dbReference type="Proteomes" id="UP001519887"/>
    </source>
</evidence>
<evidence type="ECO:0008006" key="3">
    <source>
        <dbReference type="Google" id="ProtNLM"/>
    </source>
</evidence>